<organism evidence="2 3">
    <name type="scientific">Corynebacterium simulans</name>
    <dbReference type="NCBI Taxonomy" id="146827"/>
    <lineage>
        <taxon>Bacteria</taxon>
        <taxon>Bacillati</taxon>
        <taxon>Actinomycetota</taxon>
        <taxon>Actinomycetes</taxon>
        <taxon>Mycobacteriales</taxon>
        <taxon>Corynebacteriaceae</taxon>
        <taxon>Corynebacterium</taxon>
    </lineage>
</organism>
<sequence>MISHEPYCAPSPPTSPVVRPISHKGLSDFTSFMPDQTSPARG</sequence>
<proteinExistence type="predicted"/>
<evidence type="ECO:0000313" key="2">
    <source>
        <dbReference type="EMBL" id="KXU17263.1"/>
    </source>
</evidence>
<gene>
    <name evidence="2" type="ORF">WM41_2181</name>
</gene>
<accession>A0ABR5V6V8</accession>
<evidence type="ECO:0000313" key="3">
    <source>
        <dbReference type="Proteomes" id="UP000070339"/>
    </source>
</evidence>
<dbReference type="Proteomes" id="UP000070339">
    <property type="component" value="Unassembled WGS sequence"/>
</dbReference>
<protein>
    <submittedName>
        <fullName evidence="2">Uncharacterized protein</fullName>
    </submittedName>
</protein>
<feature type="region of interest" description="Disordered" evidence="1">
    <location>
        <begin position="21"/>
        <end position="42"/>
    </location>
</feature>
<keyword evidence="3" id="KW-1185">Reference proteome</keyword>
<feature type="compositionally biased region" description="Polar residues" evidence="1">
    <location>
        <begin position="28"/>
        <end position="42"/>
    </location>
</feature>
<reference evidence="2 3" key="1">
    <citation type="journal article" date="2016" name="Int. J. Syst. Evol. Microbiol.">
        <title>Resolving the Complexity of Human Skin Metagenomes Using Single-Molecule Sequencing.</title>
        <authorList>
            <consortium name="NISC Comparative Sequencing Program"/>
            <person name="Tsai Y.C."/>
            <person name="Conlan S."/>
            <person name="Deming C."/>
            <person name="Segre J.A."/>
            <person name="Kong H.H."/>
            <person name="Korlach J."/>
            <person name="Oh J."/>
        </authorList>
    </citation>
    <scope>NUCLEOTIDE SEQUENCE [LARGE SCALE GENOMIC DNA]</scope>
    <source>
        <strain evidence="2 3">1B08</strain>
    </source>
</reference>
<name>A0ABR5V6V8_9CORY</name>
<dbReference type="EMBL" id="LTEB01000039">
    <property type="protein sequence ID" value="KXU17263.1"/>
    <property type="molecule type" value="Genomic_DNA"/>
</dbReference>
<evidence type="ECO:0000256" key="1">
    <source>
        <dbReference type="SAM" id="MobiDB-lite"/>
    </source>
</evidence>
<comment type="caution">
    <text evidence="2">The sequence shown here is derived from an EMBL/GenBank/DDBJ whole genome shotgun (WGS) entry which is preliminary data.</text>
</comment>